<keyword evidence="2 4" id="KW-0694">RNA-binding</keyword>
<evidence type="ECO:0000256" key="1">
    <source>
        <dbReference type="ARBA" id="ARBA00022664"/>
    </source>
</evidence>
<dbReference type="CDD" id="cd12232">
    <property type="entry name" value="RRM3_U2AF65"/>
    <property type="match status" value="1"/>
</dbReference>
<dbReference type="GO" id="GO:0003723">
    <property type="term" value="F:RNA binding"/>
    <property type="evidence" value="ECO:0007669"/>
    <property type="project" value="UniProtKB-UniRule"/>
</dbReference>
<dbReference type="Pfam" id="PF00076">
    <property type="entry name" value="RRM_1"/>
    <property type="match status" value="1"/>
</dbReference>
<protein>
    <recommendedName>
        <fullName evidence="6">RRM domain-containing protein</fullName>
    </recommendedName>
</protein>
<keyword evidence="8" id="KW-1185">Reference proteome</keyword>
<dbReference type="InterPro" id="IPR000504">
    <property type="entry name" value="RRM_dom"/>
</dbReference>
<feature type="region of interest" description="Disordered" evidence="5">
    <location>
        <begin position="175"/>
        <end position="216"/>
    </location>
</feature>
<organism evidence="7 8">
    <name type="scientific">Symbiochloris irregularis</name>
    <dbReference type="NCBI Taxonomy" id="706552"/>
    <lineage>
        <taxon>Eukaryota</taxon>
        <taxon>Viridiplantae</taxon>
        <taxon>Chlorophyta</taxon>
        <taxon>core chlorophytes</taxon>
        <taxon>Trebouxiophyceae</taxon>
        <taxon>Trebouxiales</taxon>
        <taxon>Trebouxiaceae</taxon>
        <taxon>Symbiochloris</taxon>
    </lineage>
</organism>
<dbReference type="EMBL" id="JALJOQ010000308">
    <property type="protein sequence ID" value="KAK9785344.1"/>
    <property type="molecule type" value="Genomic_DNA"/>
</dbReference>
<comment type="caution">
    <text evidence="7">The sequence shown here is derived from an EMBL/GenBank/DDBJ whole genome shotgun (WGS) entry which is preliminary data.</text>
</comment>
<gene>
    <name evidence="7" type="ORF">WJX73_004716</name>
</gene>
<dbReference type="PROSITE" id="PS50102">
    <property type="entry name" value="RRM"/>
    <property type="match status" value="1"/>
</dbReference>
<dbReference type="PANTHER" id="PTHR23139">
    <property type="entry name" value="RNA-BINDING PROTEIN"/>
    <property type="match status" value="1"/>
</dbReference>
<evidence type="ECO:0000256" key="3">
    <source>
        <dbReference type="ARBA" id="ARBA00023187"/>
    </source>
</evidence>
<evidence type="ECO:0000313" key="8">
    <source>
        <dbReference type="Proteomes" id="UP001465755"/>
    </source>
</evidence>
<evidence type="ECO:0000256" key="4">
    <source>
        <dbReference type="PROSITE-ProRule" id="PRU00176"/>
    </source>
</evidence>
<sequence length="333" mass="34629">MAYVDPYAALRGNAATPADPEELAKQMQEQQLRARQMVLQQQAASATAAASKTQREVYVGNLVSGLVAEEALRQLFNSTMRAAFPDKVMPGFDPVVTVSLHSEGRYAFVELRTPEMASAALSLSNQVQLLGQPISVGRPSGYVDPMQAQTAAAAASAALAAFKAGDTATMETQMGIAGIGPPQPSLTPPGPPQQQLPPPPGGLPPPPSMGISPPVTAVMTSPGEAPTLYLQVEGMVTAEVLADDEEYNEVIEDLKEECGKHGPITSVVVPRPPNPAASAAVFGQQNYGKAYVSFADAGSAAKAKDAVHGRLFAGITVVVTYLSAEQFAIACAS</sequence>
<dbReference type="Proteomes" id="UP001465755">
    <property type="component" value="Unassembled WGS sequence"/>
</dbReference>
<dbReference type="GO" id="GO:0006397">
    <property type="term" value="P:mRNA processing"/>
    <property type="evidence" value="ECO:0007669"/>
    <property type="project" value="UniProtKB-KW"/>
</dbReference>
<evidence type="ECO:0000313" key="7">
    <source>
        <dbReference type="EMBL" id="KAK9785344.1"/>
    </source>
</evidence>
<dbReference type="FunFam" id="3.30.70.330:FF:000097">
    <property type="entry name" value="U2 snRNP auxiliary factor large subunit"/>
    <property type="match status" value="1"/>
</dbReference>
<dbReference type="AlphaFoldDB" id="A0AAW1NLH3"/>
<dbReference type="SMART" id="SM00360">
    <property type="entry name" value="RRM"/>
    <property type="match status" value="2"/>
</dbReference>
<evidence type="ECO:0000259" key="6">
    <source>
        <dbReference type="PROSITE" id="PS50102"/>
    </source>
</evidence>
<keyword evidence="1" id="KW-0507">mRNA processing</keyword>
<dbReference type="GO" id="GO:0008380">
    <property type="term" value="P:RNA splicing"/>
    <property type="evidence" value="ECO:0007669"/>
    <property type="project" value="UniProtKB-KW"/>
</dbReference>
<feature type="compositionally biased region" description="Pro residues" evidence="5">
    <location>
        <begin position="181"/>
        <end position="208"/>
    </location>
</feature>
<keyword evidence="3" id="KW-0508">mRNA splicing</keyword>
<reference evidence="7 8" key="1">
    <citation type="journal article" date="2024" name="Nat. Commun.">
        <title>Phylogenomics reveals the evolutionary origins of lichenization in chlorophyte algae.</title>
        <authorList>
            <person name="Puginier C."/>
            <person name="Libourel C."/>
            <person name="Otte J."/>
            <person name="Skaloud P."/>
            <person name="Haon M."/>
            <person name="Grisel S."/>
            <person name="Petersen M."/>
            <person name="Berrin J.G."/>
            <person name="Delaux P.M."/>
            <person name="Dal Grande F."/>
            <person name="Keller J."/>
        </authorList>
    </citation>
    <scope>NUCLEOTIDE SEQUENCE [LARGE SCALE GENOMIC DNA]</scope>
    <source>
        <strain evidence="7 8">SAG 2036</strain>
    </source>
</reference>
<dbReference type="Gene3D" id="3.30.70.330">
    <property type="match status" value="2"/>
</dbReference>
<name>A0AAW1NLH3_9CHLO</name>
<proteinExistence type="predicted"/>
<evidence type="ECO:0000256" key="5">
    <source>
        <dbReference type="SAM" id="MobiDB-lite"/>
    </source>
</evidence>
<feature type="domain" description="RRM" evidence="6">
    <location>
        <begin position="55"/>
        <end position="141"/>
    </location>
</feature>
<dbReference type="SUPFAM" id="SSF54928">
    <property type="entry name" value="RNA-binding domain, RBD"/>
    <property type="match status" value="1"/>
</dbReference>
<evidence type="ECO:0000256" key="2">
    <source>
        <dbReference type="ARBA" id="ARBA00022884"/>
    </source>
</evidence>
<accession>A0AAW1NLH3</accession>
<dbReference type="InterPro" id="IPR035979">
    <property type="entry name" value="RBD_domain_sf"/>
</dbReference>
<dbReference type="InterPro" id="IPR012677">
    <property type="entry name" value="Nucleotide-bd_a/b_plait_sf"/>
</dbReference>